<dbReference type="RefSeq" id="WP_408080064.1">
    <property type="nucleotide sequence ID" value="NZ_JBELQC010000003.1"/>
</dbReference>
<reference evidence="2 3" key="1">
    <citation type="submission" date="2024-06" db="EMBL/GenBank/DDBJ databases">
        <authorList>
            <person name="Kaempfer P."/>
            <person name="Viver T."/>
        </authorList>
    </citation>
    <scope>NUCLEOTIDE SEQUENCE [LARGE SCALE GENOMIC DNA]</scope>
    <source>
        <strain evidence="2 3">ST-64</strain>
    </source>
</reference>
<evidence type="ECO:0000313" key="2">
    <source>
        <dbReference type="EMBL" id="MFL9842419.1"/>
    </source>
</evidence>
<name>A0ABW8YQW7_9SPHN</name>
<keyword evidence="1" id="KW-0732">Signal</keyword>
<dbReference type="EMBL" id="JBELQC010000003">
    <property type="protein sequence ID" value="MFL9842419.1"/>
    <property type="molecule type" value="Genomic_DNA"/>
</dbReference>
<evidence type="ECO:0000313" key="3">
    <source>
        <dbReference type="Proteomes" id="UP001629244"/>
    </source>
</evidence>
<protein>
    <submittedName>
        <fullName evidence="2">Uncharacterized protein</fullName>
    </submittedName>
</protein>
<dbReference type="Proteomes" id="UP001629244">
    <property type="component" value="Unassembled WGS sequence"/>
</dbReference>
<evidence type="ECO:0000256" key="1">
    <source>
        <dbReference type="SAM" id="SignalP"/>
    </source>
</evidence>
<feature type="signal peptide" evidence="1">
    <location>
        <begin position="1"/>
        <end position="35"/>
    </location>
</feature>
<accession>A0ABW8YQW7</accession>
<sequence length="240" mass="25936">MPMRNDRPFPALDRRCRTALLAVLALGWLPVSAMAQEQPQAAPADVAGDYVHSEMELVAGIRLNPDGSFQYGLTVGSLDERAEGRWTRSGDRIALTSVPRPVAPTITPAAIAAAPGQPFALRVVTPGGRDVPGVDLRIEFDSGEAIDSYLAGGPWTLPADERRTPRFVTFAMRAYRVRSERLPLDARAGTVATFLLTPNDFGVVDLTGAEAVIAGDRLTLIRPDGEMTFTRRDPAANRDE</sequence>
<comment type="caution">
    <text evidence="2">The sequence shown here is derived from an EMBL/GenBank/DDBJ whole genome shotgun (WGS) entry which is preliminary data.</text>
</comment>
<keyword evidence="3" id="KW-1185">Reference proteome</keyword>
<organism evidence="2 3">
    <name type="scientific">Sphingomonas plantiphila</name>
    <dbReference type="NCBI Taxonomy" id="3163295"/>
    <lineage>
        <taxon>Bacteria</taxon>
        <taxon>Pseudomonadati</taxon>
        <taxon>Pseudomonadota</taxon>
        <taxon>Alphaproteobacteria</taxon>
        <taxon>Sphingomonadales</taxon>
        <taxon>Sphingomonadaceae</taxon>
        <taxon>Sphingomonas</taxon>
    </lineage>
</organism>
<proteinExistence type="predicted"/>
<feature type="chain" id="PRO_5046992833" evidence="1">
    <location>
        <begin position="36"/>
        <end position="240"/>
    </location>
</feature>
<gene>
    <name evidence="2" type="ORF">ABS767_15725</name>
</gene>